<dbReference type="InterPro" id="IPR025812">
    <property type="entry name" value="Trm10_C_MTase_dom"/>
</dbReference>
<keyword evidence="7" id="KW-0175">Coiled coil</keyword>
<dbReference type="CDD" id="cd18102">
    <property type="entry name" value="Trm10_MRRP1"/>
    <property type="match status" value="1"/>
</dbReference>
<dbReference type="InterPro" id="IPR007356">
    <property type="entry name" value="tRNA_m1G_MeTrfase_euk"/>
</dbReference>
<dbReference type="PANTHER" id="PTHR13563:SF5">
    <property type="entry name" value="TRNA METHYLTRANSFERASE 10 HOMOLOG C"/>
    <property type="match status" value="1"/>
</dbReference>
<keyword evidence="5" id="KW-0819">tRNA processing</keyword>
<feature type="domain" description="SAM-dependent MTase TRM10-type" evidence="10">
    <location>
        <begin position="217"/>
        <end position="410"/>
    </location>
</feature>
<keyword evidence="4" id="KW-0949">S-adenosyl-L-methionine</keyword>
<name>A0AAV2HPW2_LYMST</name>
<dbReference type="GO" id="GO:0000049">
    <property type="term" value="F:tRNA binding"/>
    <property type="evidence" value="ECO:0007669"/>
    <property type="project" value="TreeGrafter"/>
</dbReference>
<dbReference type="Proteomes" id="UP001497497">
    <property type="component" value="Unassembled WGS sequence"/>
</dbReference>
<accession>A0AAV2HPW2</accession>
<dbReference type="Gene3D" id="3.40.1280.30">
    <property type="match status" value="1"/>
</dbReference>
<dbReference type="GO" id="GO:0032259">
    <property type="term" value="P:methylation"/>
    <property type="evidence" value="ECO:0007669"/>
    <property type="project" value="UniProtKB-KW"/>
</dbReference>
<evidence type="ECO:0000259" key="10">
    <source>
        <dbReference type="PROSITE" id="PS51675"/>
    </source>
</evidence>
<dbReference type="EMBL" id="CAXITT010000185">
    <property type="protein sequence ID" value="CAL1534869.1"/>
    <property type="molecule type" value="Genomic_DNA"/>
</dbReference>
<evidence type="ECO:0000313" key="12">
    <source>
        <dbReference type="Proteomes" id="UP001497497"/>
    </source>
</evidence>
<evidence type="ECO:0000256" key="5">
    <source>
        <dbReference type="ARBA" id="ARBA00022694"/>
    </source>
</evidence>
<evidence type="ECO:0000256" key="6">
    <source>
        <dbReference type="ARBA" id="ARBA00022946"/>
    </source>
</evidence>
<keyword evidence="12" id="KW-1185">Reference proteome</keyword>
<dbReference type="GO" id="GO:0005739">
    <property type="term" value="C:mitochondrion"/>
    <property type="evidence" value="ECO:0007669"/>
    <property type="project" value="UniProtKB-SubCell"/>
</dbReference>
<evidence type="ECO:0000313" key="11">
    <source>
        <dbReference type="EMBL" id="CAL1534869.1"/>
    </source>
</evidence>
<organism evidence="11 12">
    <name type="scientific">Lymnaea stagnalis</name>
    <name type="common">Great pond snail</name>
    <name type="synonym">Helix stagnalis</name>
    <dbReference type="NCBI Taxonomy" id="6523"/>
    <lineage>
        <taxon>Eukaryota</taxon>
        <taxon>Metazoa</taxon>
        <taxon>Spiralia</taxon>
        <taxon>Lophotrochozoa</taxon>
        <taxon>Mollusca</taxon>
        <taxon>Gastropoda</taxon>
        <taxon>Heterobranchia</taxon>
        <taxon>Euthyneura</taxon>
        <taxon>Panpulmonata</taxon>
        <taxon>Hygrophila</taxon>
        <taxon>Lymnaeoidea</taxon>
        <taxon>Lymnaeidae</taxon>
        <taxon>Lymnaea</taxon>
    </lineage>
</organism>
<keyword evidence="2" id="KW-0489">Methyltransferase</keyword>
<dbReference type="GO" id="GO:0070131">
    <property type="term" value="P:positive regulation of mitochondrial translation"/>
    <property type="evidence" value="ECO:0007669"/>
    <property type="project" value="TreeGrafter"/>
</dbReference>
<dbReference type="AlphaFoldDB" id="A0AAV2HPW2"/>
<comment type="subcellular location">
    <subcellularLocation>
        <location evidence="1">Mitochondrion</location>
    </subcellularLocation>
</comment>
<evidence type="ECO:0000256" key="3">
    <source>
        <dbReference type="ARBA" id="ARBA00022679"/>
    </source>
</evidence>
<keyword evidence="6" id="KW-0809">Transit peptide</keyword>
<dbReference type="InterPro" id="IPR038459">
    <property type="entry name" value="MT_TRM10-typ_sf"/>
</dbReference>
<comment type="caution">
    <text evidence="11">The sequence shown here is derived from an EMBL/GenBank/DDBJ whole genome shotgun (WGS) entry which is preliminary data.</text>
</comment>
<protein>
    <recommendedName>
        <fullName evidence="9">RNA (guanine-9-)-methyltransferase domain-containing protein 1</fullName>
    </recommendedName>
</protein>
<sequence length="411" mass="48461">MKFNTYLLKISGSYSSLFNTLRKFHLNFHRNYPLLSGNMTYICDKQLPPFSYIRFTKCYSTLKKSFISSLTENIDIEELKEQMRKQRNVTSERISIKEFVATEINKRYSKAIESFNQQETKALKVITLEHSFLFHEGYDIPPAEEMENKHWLEALTFETIADRLVYYLSLQDMKRYQVSIRNDRENLEDLIHNRNADGDSCGIILDYEIPDRLLRWHNNRLASAMQFGIPLIIDMGFTVSTPTELIPLSQQLWELYCTNRSHPDPYHLVFTNCTPSHPVYRYLELHHLVETMFILATFTDKNHLQLFPTQEKVYLSAQAKQALIKYDPNTIYIMGAYHDPLVRNKESFARAKEQKLPCMRLPIDEHVKWRHQIHKDLDINLVVDILLSVKQSKSWKTAFQTGVPHMINQIL</sequence>
<evidence type="ECO:0000256" key="7">
    <source>
        <dbReference type="ARBA" id="ARBA00023054"/>
    </source>
</evidence>
<evidence type="ECO:0000256" key="8">
    <source>
        <dbReference type="ARBA" id="ARBA00023128"/>
    </source>
</evidence>
<dbReference type="InterPro" id="IPR028564">
    <property type="entry name" value="MT_TRM10-typ"/>
</dbReference>
<evidence type="ECO:0000256" key="2">
    <source>
        <dbReference type="ARBA" id="ARBA00022603"/>
    </source>
</evidence>
<dbReference type="PANTHER" id="PTHR13563">
    <property type="entry name" value="TRNA (GUANINE-9-) METHYLTRANSFERASE"/>
    <property type="match status" value="1"/>
</dbReference>
<keyword evidence="8" id="KW-0496">Mitochondrion</keyword>
<dbReference type="PROSITE" id="PS51675">
    <property type="entry name" value="SAM_MT_TRM10"/>
    <property type="match status" value="1"/>
</dbReference>
<gene>
    <name evidence="11" type="ORF">GSLYS_00008829001</name>
</gene>
<reference evidence="11 12" key="1">
    <citation type="submission" date="2024-04" db="EMBL/GenBank/DDBJ databases">
        <authorList>
            <consortium name="Genoscope - CEA"/>
            <person name="William W."/>
        </authorList>
    </citation>
    <scope>NUCLEOTIDE SEQUENCE [LARGE SCALE GENOMIC DNA]</scope>
</reference>
<evidence type="ECO:0000256" key="4">
    <source>
        <dbReference type="ARBA" id="ARBA00022691"/>
    </source>
</evidence>
<dbReference type="GO" id="GO:0008168">
    <property type="term" value="F:methyltransferase activity"/>
    <property type="evidence" value="ECO:0007669"/>
    <property type="project" value="UniProtKB-KW"/>
</dbReference>
<dbReference type="GO" id="GO:0097745">
    <property type="term" value="P:mitochondrial tRNA 5'-end processing"/>
    <property type="evidence" value="ECO:0007669"/>
    <property type="project" value="TreeGrafter"/>
</dbReference>
<evidence type="ECO:0000256" key="9">
    <source>
        <dbReference type="ARBA" id="ARBA00029803"/>
    </source>
</evidence>
<dbReference type="GO" id="GO:0005654">
    <property type="term" value="C:nucleoplasm"/>
    <property type="evidence" value="ECO:0007669"/>
    <property type="project" value="TreeGrafter"/>
</dbReference>
<proteinExistence type="predicted"/>
<evidence type="ECO:0000256" key="1">
    <source>
        <dbReference type="ARBA" id="ARBA00004173"/>
    </source>
</evidence>
<keyword evidence="3" id="KW-0808">Transferase</keyword>